<dbReference type="KEGG" id="fcy:FRACYDRAFT_244204"/>
<accession>A0A1E7F404</accession>
<feature type="compositionally biased region" description="Polar residues" evidence="1">
    <location>
        <begin position="1"/>
        <end position="11"/>
    </location>
</feature>
<protein>
    <submittedName>
        <fullName evidence="2">Uncharacterized protein</fullName>
    </submittedName>
</protein>
<feature type="region of interest" description="Disordered" evidence="1">
    <location>
        <begin position="1"/>
        <end position="25"/>
    </location>
</feature>
<evidence type="ECO:0000256" key="1">
    <source>
        <dbReference type="SAM" id="MobiDB-lite"/>
    </source>
</evidence>
<keyword evidence="3" id="KW-1185">Reference proteome</keyword>
<sequence>MSLGNTEISGRSTKNKDNSKSKNRNENCIVRFGTVTVRNYGMTLGTNPATSIGSPVCLEWEYEQLQTRISIDEYETTKNFGRIQIKNLRTGKIKNRSPKEFYLNYYKRRGILERAGFTEKDFTLIERKIKYERLQRKISLYQSFPLLYMKSWKIASAQRKSKKFVRKYRTEHHSKPTEKIKGSK</sequence>
<gene>
    <name evidence="2" type="ORF">FRACYDRAFT_244204</name>
</gene>
<feature type="compositionally biased region" description="Basic and acidic residues" evidence="1">
    <location>
        <begin position="14"/>
        <end position="25"/>
    </location>
</feature>
<reference evidence="2 3" key="1">
    <citation type="submission" date="2016-09" db="EMBL/GenBank/DDBJ databases">
        <title>Extensive genetic diversity and differential bi-allelic expression allows diatom success in the polar Southern Ocean.</title>
        <authorList>
            <consortium name="DOE Joint Genome Institute"/>
            <person name="Mock T."/>
            <person name="Otillar R.P."/>
            <person name="Strauss J."/>
            <person name="Dupont C."/>
            <person name="Frickenhaus S."/>
            <person name="Maumus F."/>
            <person name="Mcmullan M."/>
            <person name="Sanges R."/>
            <person name="Schmutz J."/>
            <person name="Toseland A."/>
            <person name="Valas R."/>
            <person name="Veluchamy A."/>
            <person name="Ward B.J."/>
            <person name="Allen A."/>
            <person name="Barry K."/>
            <person name="Falciatore A."/>
            <person name="Ferrante M."/>
            <person name="Fortunato A.E."/>
            <person name="Gloeckner G."/>
            <person name="Gruber A."/>
            <person name="Hipkin R."/>
            <person name="Janech M."/>
            <person name="Kroth P."/>
            <person name="Leese F."/>
            <person name="Lindquist E."/>
            <person name="Lyon B.R."/>
            <person name="Martin J."/>
            <person name="Mayer C."/>
            <person name="Parker M."/>
            <person name="Quesneville H."/>
            <person name="Raymond J."/>
            <person name="Uhlig C."/>
            <person name="Valentin K.U."/>
            <person name="Worden A.Z."/>
            <person name="Armbrust E.V."/>
            <person name="Bowler C."/>
            <person name="Green B."/>
            <person name="Moulton V."/>
            <person name="Van Oosterhout C."/>
            <person name="Grigoriev I."/>
        </authorList>
    </citation>
    <scope>NUCLEOTIDE SEQUENCE [LARGE SCALE GENOMIC DNA]</scope>
    <source>
        <strain evidence="2 3">CCMP1102</strain>
    </source>
</reference>
<dbReference type="Proteomes" id="UP000095751">
    <property type="component" value="Unassembled WGS sequence"/>
</dbReference>
<name>A0A1E7F404_9STRA</name>
<dbReference type="EMBL" id="KV784364">
    <property type="protein sequence ID" value="OEU12928.1"/>
    <property type="molecule type" value="Genomic_DNA"/>
</dbReference>
<evidence type="ECO:0000313" key="2">
    <source>
        <dbReference type="EMBL" id="OEU12928.1"/>
    </source>
</evidence>
<dbReference type="InParanoid" id="A0A1E7F404"/>
<organism evidence="2 3">
    <name type="scientific">Fragilariopsis cylindrus CCMP1102</name>
    <dbReference type="NCBI Taxonomy" id="635003"/>
    <lineage>
        <taxon>Eukaryota</taxon>
        <taxon>Sar</taxon>
        <taxon>Stramenopiles</taxon>
        <taxon>Ochrophyta</taxon>
        <taxon>Bacillariophyta</taxon>
        <taxon>Bacillariophyceae</taxon>
        <taxon>Bacillariophycidae</taxon>
        <taxon>Bacillariales</taxon>
        <taxon>Bacillariaceae</taxon>
        <taxon>Fragilariopsis</taxon>
    </lineage>
</organism>
<feature type="region of interest" description="Disordered" evidence="1">
    <location>
        <begin position="165"/>
        <end position="184"/>
    </location>
</feature>
<proteinExistence type="predicted"/>
<evidence type="ECO:0000313" key="3">
    <source>
        <dbReference type="Proteomes" id="UP000095751"/>
    </source>
</evidence>
<dbReference type="OrthoDB" id="48180at2759"/>
<feature type="compositionally biased region" description="Basic and acidic residues" evidence="1">
    <location>
        <begin position="171"/>
        <end position="184"/>
    </location>
</feature>
<dbReference type="AlphaFoldDB" id="A0A1E7F404"/>